<proteinExistence type="predicted"/>
<dbReference type="Proteomes" id="UP000748752">
    <property type="component" value="Unassembled WGS sequence"/>
</dbReference>
<evidence type="ECO:0000256" key="1">
    <source>
        <dbReference type="ARBA" id="ARBA00004141"/>
    </source>
</evidence>
<dbReference type="EMBL" id="NRRV01000001">
    <property type="protein sequence ID" value="MBK1629184.1"/>
    <property type="molecule type" value="Genomic_DNA"/>
</dbReference>
<sequence length="557" mass="59809">MRLVSMGLSSGGVRCRCASIGQTQWAAQVDPHALRALLRSPRCNATPRGALAQSAQPERLQSRHVFAPRQLKRRRTVSRRRGSAIILGSPRQGVPGRRIGLSRPCQPRASPLPARPWRDAAPTARCNPTGHPVLQVWIDRLRRLGLDVTALALFSAPAGVSVGLGLVVLAFFLVLMRRPAWPLSAGVVVAVGFSGYALALGVFGSYPGGTLAVRMEAAAQWAQLLVFVPVAYLLAGDQSRLLRLLGLALVGLILGALWRLDWGLLLADPGAFLEARPGFGFPANVGALFSGTALLGLVVLRRRWWQGPGPRPLRLALWWVATLLVAQGFLLSLSRGAWLALALTAVLGLASSARTSGLRLPLRLLLPVGAVTAVVVLLYAGPMAERFASEWGAVQAMLAGEIDYAPDSSLSQRWHAQRFGVTAWLEHPWLGWGPGAAKALLAASGDPSIMLIGYGPIEHLHNTYLDVLVQLGLIGLMLWLGLFALLLRSVSKARVVRQVDGDVARFLALALVYSMIWNLFDFHAMHQSWRAYWALLAGAALSVGLFAGSSRAARGVG</sequence>
<feature type="transmembrane region" description="Helical" evidence="5">
    <location>
        <begin position="467"/>
        <end position="491"/>
    </location>
</feature>
<accession>A0ABS1CCF8</accession>
<keyword evidence="8" id="KW-1185">Reference proteome</keyword>
<feature type="transmembrane region" description="Helical" evidence="5">
    <location>
        <begin position="360"/>
        <end position="381"/>
    </location>
</feature>
<evidence type="ECO:0000256" key="4">
    <source>
        <dbReference type="ARBA" id="ARBA00023136"/>
    </source>
</evidence>
<dbReference type="Pfam" id="PF04932">
    <property type="entry name" value="Wzy_C"/>
    <property type="match status" value="1"/>
</dbReference>
<evidence type="ECO:0000256" key="2">
    <source>
        <dbReference type="ARBA" id="ARBA00022692"/>
    </source>
</evidence>
<feature type="transmembrane region" description="Helical" evidence="5">
    <location>
        <begin position="312"/>
        <end position="330"/>
    </location>
</feature>
<feature type="transmembrane region" description="Helical" evidence="5">
    <location>
        <begin position="503"/>
        <end position="520"/>
    </location>
</feature>
<evidence type="ECO:0000313" key="7">
    <source>
        <dbReference type="EMBL" id="MBK1629184.1"/>
    </source>
</evidence>
<gene>
    <name evidence="7" type="ORF">CKO31_00250</name>
</gene>
<reference evidence="7 8" key="1">
    <citation type="journal article" date="2020" name="Microorganisms">
        <title>Osmotic Adaptation and Compatible Solute Biosynthesis of Phototrophic Bacteria as Revealed from Genome Analyses.</title>
        <authorList>
            <person name="Imhoff J.F."/>
            <person name="Rahn T."/>
            <person name="Kunzel S."/>
            <person name="Keller A."/>
            <person name="Neulinger S.C."/>
        </authorList>
    </citation>
    <scope>NUCLEOTIDE SEQUENCE [LARGE SCALE GENOMIC DNA]</scope>
    <source>
        <strain evidence="7 8">DSM 6210</strain>
    </source>
</reference>
<feature type="transmembrane region" description="Helical" evidence="5">
    <location>
        <begin position="532"/>
        <end position="553"/>
    </location>
</feature>
<feature type="transmembrane region" description="Helical" evidence="5">
    <location>
        <begin position="187"/>
        <end position="206"/>
    </location>
</feature>
<organism evidence="7 8">
    <name type="scientific">Thiohalocapsa halophila</name>
    <dbReference type="NCBI Taxonomy" id="69359"/>
    <lineage>
        <taxon>Bacteria</taxon>
        <taxon>Pseudomonadati</taxon>
        <taxon>Pseudomonadota</taxon>
        <taxon>Gammaproteobacteria</taxon>
        <taxon>Chromatiales</taxon>
        <taxon>Chromatiaceae</taxon>
        <taxon>Thiohalocapsa</taxon>
    </lineage>
</organism>
<comment type="caution">
    <text evidence="7">The sequence shown here is derived from an EMBL/GenBank/DDBJ whole genome shotgun (WGS) entry which is preliminary data.</text>
</comment>
<evidence type="ECO:0000256" key="3">
    <source>
        <dbReference type="ARBA" id="ARBA00022989"/>
    </source>
</evidence>
<feature type="transmembrane region" description="Helical" evidence="5">
    <location>
        <begin position="336"/>
        <end position="353"/>
    </location>
</feature>
<comment type="subcellular location">
    <subcellularLocation>
        <location evidence="1">Membrane</location>
        <topology evidence="1">Multi-pass membrane protein</topology>
    </subcellularLocation>
</comment>
<feature type="domain" description="O-antigen ligase-related" evidence="6">
    <location>
        <begin position="321"/>
        <end position="480"/>
    </location>
</feature>
<dbReference type="InterPro" id="IPR051533">
    <property type="entry name" value="WaaL-like"/>
</dbReference>
<feature type="transmembrane region" description="Helical" evidence="5">
    <location>
        <begin position="150"/>
        <end position="175"/>
    </location>
</feature>
<feature type="transmembrane region" description="Helical" evidence="5">
    <location>
        <begin position="218"/>
        <end position="235"/>
    </location>
</feature>
<feature type="transmembrane region" description="Helical" evidence="5">
    <location>
        <begin position="280"/>
        <end position="300"/>
    </location>
</feature>
<evidence type="ECO:0000256" key="5">
    <source>
        <dbReference type="SAM" id="Phobius"/>
    </source>
</evidence>
<dbReference type="InterPro" id="IPR007016">
    <property type="entry name" value="O-antigen_ligase-rel_domated"/>
</dbReference>
<keyword evidence="3 5" id="KW-1133">Transmembrane helix</keyword>
<keyword evidence="4 5" id="KW-0472">Membrane</keyword>
<feature type="transmembrane region" description="Helical" evidence="5">
    <location>
        <begin position="242"/>
        <end position="260"/>
    </location>
</feature>
<dbReference type="PANTHER" id="PTHR37422">
    <property type="entry name" value="TEICHURONIC ACID BIOSYNTHESIS PROTEIN TUAE"/>
    <property type="match status" value="1"/>
</dbReference>
<dbReference type="PANTHER" id="PTHR37422:SF13">
    <property type="entry name" value="LIPOPOLYSACCHARIDE BIOSYNTHESIS PROTEIN PA4999-RELATED"/>
    <property type="match status" value="1"/>
</dbReference>
<protein>
    <recommendedName>
        <fullName evidence="6">O-antigen ligase-related domain-containing protein</fullName>
    </recommendedName>
</protein>
<name>A0ABS1CCF8_9GAMM</name>
<evidence type="ECO:0000313" key="8">
    <source>
        <dbReference type="Proteomes" id="UP000748752"/>
    </source>
</evidence>
<evidence type="ECO:0000259" key="6">
    <source>
        <dbReference type="Pfam" id="PF04932"/>
    </source>
</evidence>
<keyword evidence="2 5" id="KW-0812">Transmembrane</keyword>